<comment type="caution">
    <text evidence="2">The sequence shown here is derived from an EMBL/GenBank/DDBJ whole genome shotgun (WGS) entry which is preliminary data.</text>
</comment>
<organism evidence="2 3">
    <name type="scientific">Synaphobranchus kaupii</name>
    <name type="common">Kaup's arrowtooth eel</name>
    <dbReference type="NCBI Taxonomy" id="118154"/>
    <lineage>
        <taxon>Eukaryota</taxon>
        <taxon>Metazoa</taxon>
        <taxon>Chordata</taxon>
        <taxon>Craniata</taxon>
        <taxon>Vertebrata</taxon>
        <taxon>Euteleostomi</taxon>
        <taxon>Actinopterygii</taxon>
        <taxon>Neopterygii</taxon>
        <taxon>Teleostei</taxon>
        <taxon>Anguilliformes</taxon>
        <taxon>Synaphobranchidae</taxon>
        <taxon>Synaphobranchus</taxon>
    </lineage>
</organism>
<proteinExistence type="predicted"/>
<dbReference type="AlphaFoldDB" id="A0A9Q1FQE2"/>
<protein>
    <submittedName>
        <fullName evidence="2">Uncharacterized protein</fullName>
    </submittedName>
</protein>
<gene>
    <name evidence="2" type="ORF">SKAU_G00130380</name>
</gene>
<reference evidence="2" key="1">
    <citation type="journal article" date="2023" name="Science">
        <title>Genome structures resolve the early diversification of teleost fishes.</title>
        <authorList>
            <person name="Parey E."/>
            <person name="Louis A."/>
            <person name="Montfort J."/>
            <person name="Bouchez O."/>
            <person name="Roques C."/>
            <person name="Iampietro C."/>
            <person name="Lluch J."/>
            <person name="Castinel A."/>
            <person name="Donnadieu C."/>
            <person name="Desvignes T."/>
            <person name="Floi Bucao C."/>
            <person name="Jouanno E."/>
            <person name="Wen M."/>
            <person name="Mejri S."/>
            <person name="Dirks R."/>
            <person name="Jansen H."/>
            <person name="Henkel C."/>
            <person name="Chen W.J."/>
            <person name="Zahm M."/>
            <person name="Cabau C."/>
            <person name="Klopp C."/>
            <person name="Thompson A.W."/>
            <person name="Robinson-Rechavi M."/>
            <person name="Braasch I."/>
            <person name="Lecointre G."/>
            <person name="Bobe J."/>
            <person name="Postlethwait J.H."/>
            <person name="Berthelot C."/>
            <person name="Roest Crollius H."/>
            <person name="Guiguen Y."/>
        </authorList>
    </citation>
    <scope>NUCLEOTIDE SEQUENCE</scope>
    <source>
        <strain evidence="2">WJC10195</strain>
    </source>
</reference>
<evidence type="ECO:0000256" key="1">
    <source>
        <dbReference type="SAM" id="MobiDB-lite"/>
    </source>
</evidence>
<keyword evidence="3" id="KW-1185">Reference proteome</keyword>
<name>A0A9Q1FQE2_SYNKA</name>
<feature type="region of interest" description="Disordered" evidence="1">
    <location>
        <begin position="60"/>
        <end position="90"/>
    </location>
</feature>
<feature type="compositionally biased region" description="Polar residues" evidence="1">
    <location>
        <begin position="142"/>
        <end position="172"/>
    </location>
</feature>
<evidence type="ECO:0000313" key="3">
    <source>
        <dbReference type="Proteomes" id="UP001152622"/>
    </source>
</evidence>
<evidence type="ECO:0000313" key="2">
    <source>
        <dbReference type="EMBL" id="KAJ8364207.1"/>
    </source>
</evidence>
<dbReference type="Proteomes" id="UP001152622">
    <property type="component" value="Chromosome 4"/>
</dbReference>
<accession>A0A9Q1FQE2</accession>
<feature type="region of interest" description="Disordered" evidence="1">
    <location>
        <begin position="129"/>
        <end position="186"/>
    </location>
</feature>
<dbReference type="EMBL" id="JAINUF010000004">
    <property type="protein sequence ID" value="KAJ8364207.1"/>
    <property type="molecule type" value="Genomic_DNA"/>
</dbReference>
<sequence length="293" mass="31159">MAPLQAEDGHDLCPLCLGVEHLRQGLSDDACMNCSYMLRALKASRLAQAEGLLLEAPVQPPRAMTGSSSTTKRCKAEAMGAPPKKRTKAAAPLAAKVDSLTSEFAEMKALMLSLQPGAAFAAPVMEPSSYSMGPPGPEDDTLSTAASCSQFQQREGEDSTSVHSQPSICGSQETEHGSADGSENSQDTLRPALRIALAHLKLDVAPAVATHTSAFFKRALQPSAFSVPPLKDYIEELHKCWEDPKSFSHHTSGTRALAAMQNTSTYGLDLIRGQLFGPATQQALEHSVLGDKN</sequence>
<dbReference type="OrthoDB" id="8961499at2759"/>